<dbReference type="EMBL" id="GECZ01000127">
    <property type="protein sequence ID" value="JAS69642.1"/>
    <property type="molecule type" value="Transcribed_RNA"/>
</dbReference>
<evidence type="ECO:0008006" key="2">
    <source>
        <dbReference type="Google" id="ProtNLM"/>
    </source>
</evidence>
<dbReference type="PANTHER" id="PTHR48421:SF1">
    <property type="entry name" value="MYCBP-ASSOCIATED PROTEIN"/>
    <property type="match status" value="1"/>
</dbReference>
<dbReference type="AlphaFoldDB" id="A0A1B6H4M9"/>
<dbReference type="PANTHER" id="PTHR48421">
    <property type="entry name" value="MYCBP-ASSOCIATED PROTEIN"/>
    <property type="match status" value="1"/>
</dbReference>
<dbReference type="Gene3D" id="2.60.40.10">
    <property type="entry name" value="Immunoglobulins"/>
    <property type="match status" value="1"/>
</dbReference>
<proteinExistence type="predicted"/>
<organism evidence="1">
    <name type="scientific">Cuerna arida</name>
    <dbReference type="NCBI Taxonomy" id="1464854"/>
    <lineage>
        <taxon>Eukaryota</taxon>
        <taxon>Metazoa</taxon>
        <taxon>Ecdysozoa</taxon>
        <taxon>Arthropoda</taxon>
        <taxon>Hexapoda</taxon>
        <taxon>Insecta</taxon>
        <taxon>Pterygota</taxon>
        <taxon>Neoptera</taxon>
        <taxon>Paraneoptera</taxon>
        <taxon>Hemiptera</taxon>
        <taxon>Auchenorrhyncha</taxon>
        <taxon>Membracoidea</taxon>
        <taxon>Cicadellidae</taxon>
        <taxon>Cicadellinae</taxon>
        <taxon>Proconiini</taxon>
        <taxon>Cuerna</taxon>
    </lineage>
</organism>
<sequence length="689" mass="80122">MARESQNPSSFSTATVKPSFFGYSLDAFSKYSDVKHIGHDARLTRVREIDNLFRLSEDKVEPEPNLVNWERWLNIHKQQQEQLSAKLNRPPQCMVMNSNLYGLYVNQEKRLITEASNLTICDRYRGHPNFWKTDDITRNNGKSLGIYQTIQTKYNRSRLKPDSDQCSHPTQVEYVGIPDAIYREKGLASKPCLPTARDKWEKSAYVANKKECLRANIDVVQKHKPELSNVAVVGTSLTKFATHLTESVVKTEITDSLDPKSSIPFECEFIQFENKIPISVVIDNKKCEDHSKHWIVQFDDCHVNENYEKTIVFQNIGESSLRYCWEMVFPKWTSNNNIPVKHWKRMSKCFYFNKNDGTIMPRSEVELVFNCKPQVVGVFIEKWEILFSHESDEWKSSSLELHAVTTERLDNMDTFSAIDTYLESCTSLAVARKTVEEILARNRLLKQQDIPYNWNFFEEQIFIHNNPELFYDSKCVHVLKNVYEKLNEGPWDYSVGNLRRKLLRKTSNKNWTEEIDVYTATVYQLMKPNIFYSVLNEKRKSVYELLCCFVNQMESEGKALEFIYKIPTRFKLTQEVSVDNSHSKLSTLSTKPSPKPSMSSRKITRKNSLLKNKFSVERGSVDTLSVETDLNSKVSEFESIEKKQEFLEALYIKTYNHLGRTIDNISAIIDSFDAHKKKTALIALKKRSL</sequence>
<gene>
    <name evidence="1" type="ORF">g.16695</name>
</gene>
<evidence type="ECO:0000313" key="1">
    <source>
        <dbReference type="EMBL" id="JAS69642.1"/>
    </source>
</evidence>
<accession>A0A1B6H4M9</accession>
<protein>
    <recommendedName>
        <fullName evidence="2">MYCBP-associated protein</fullName>
    </recommendedName>
</protein>
<reference evidence="1" key="1">
    <citation type="submission" date="2015-11" db="EMBL/GenBank/DDBJ databases">
        <title>De novo transcriptome assembly of four potential Pierce s Disease insect vectors from Arizona vineyards.</title>
        <authorList>
            <person name="Tassone E.E."/>
        </authorList>
    </citation>
    <scope>NUCLEOTIDE SEQUENCE</scope>
</reference>
<dbReference type="InterPro" id="IPR013783">
    <property type="entry name" value="Ig-like_fold"/>
</dbReference>
<dbReference type="InterPro" id="IPR032707">
    <property type="entry name" value="MYCBPAP"/>
</dbReference>
<name>A0A1B6H4M9_9HEMI</name>
<dbReference type="Pfam" id="PF14646">
    <property type="entry name" value="MYCBPAP"/>
    <property type="match status" value="1"/>
</dbReference>